<name>A0A369UVD1_9GAMM</name>
<dbReference type="AlphaFoldDB" id="A0A369UVD1"/>
<sequence>MQHHLSTALFGLVALCTSAACMAQATPTPTPPLRGAALDKEVQRLMAEGHVPGFALAVIENGKVVHLRAYGERDTQKKLPLTVDTVMYAASITKAAFSYSVMSLVDRQRLNLDTSIADLLPKPLPDYPKYTDLTDDPRWRKITPRMLLSHSTGFPNFRSYPPDGNGYDPNSKLKIYAEPGSRFAYSGEGINLMQFVLENGQDTDVVTLMQKQLFTPFGMTHSSMTWRKDFADNLAIGYDESGKPLGHKQRESARAAGSMDTTISDYAKLLAGMVRGDGLSAKTHAEWLKPVQRIRSIQQFPTLDTATTTDNDGIKLSYALGVAVYQSPQGPAWFKSGHEEGTNNLALCLQQSRNCVLIMSNSSNGESIYKYVIDAALGPSCFPWFWESDIPYDHPEWRRPEHRNQPHPPCGAPQPQPTAA</sequence>
<dbReference type="Proteomes" id="UP000253782">
    <property type="component" value="Unassembled WGS sequence"/>
</dbReference>
<dbReference type="Pfam" id="PF00144">
    <property type="entry name" value="Beta-lactamase"/>
    <property type="match status" value="1"/>
</dbReference>
<dbReference type="OrthoDB" id="119951at2"/>
<organism evidence="4 5">
    <name type="scientific">Dyella tabacisoli</name>
    <dbReference type="NCBI Taxonomy" id="2282381"/>
    <lineage>
        <taxon>Bacteria</taxon>
        <taxon>Pseudomonadati</taxon>
        <taxon>Pseudomonadota</taxon>
        <taxon>Gammaproteobacteria</taxon>
        <taxon>Lysobacterales</taxon>
        <taxon>Rhodanobacteraceae</taxon>
        <taxon>Dyella</taxon>
    </lineage>
</organism>
<comment type="caution">
    <text evidence="4">The sequence shown here is derived from an EMBL/GenBank/DDBJ whole genome shotgun (WGS) entry which is preliminary data.</text>
</comment>
<evidence type="ECO:0000313" key="4">
    <source>
        <dbReference type="EMBL" id="RDD83560.1"/>
    </source>
</evidence>
<dbReference type="Gene3D" id="3.40.710.10">
    <property type="entry name" value="DD-peptidase/beta-lactamase superfamily"/>
    <property type="match status" value="1"/>
</dbReference>
<dbReference type="InterPro" id="IPR001466">
    <property type="entry name" value="Beta-lactam-related"/>
</dbReference>
<dbReference type="InterPro" id="IPR012338">
    <property type="entry name" value="Beta-lactam/transpept-like"/>
</dbReference>
<dbReference type="GO" id="GO:0016787">
    <property type="term" value="F:hydrolase activity"/>
    <property type="evidence" value="ECO:0007669"/>
    <property type="project" value="UniProtKB-KW"/>
</dbReference>
<keyword evidence="4" id="KW-0378">Hydrolase</keyword>
<dbReference type="InterPro" id="IPR050789">
    <property type="entry name" value="Diverse_Enzym_Activities"/>
</dbReference>
<accession>A0A369UVD1</accession>
<dbReference type="EMBL" id="QQAH01000001">
    <property type="protein sequence ID" value="RDD83560.1"/>
    <property type="molecule type" value="Genomic_DNA"/>
</dbReference>
<evidence type="ECO:0000256" key="2">
    <source>
        <dbReference type="SAM" id="SignalP"/>
    </source>
</evidence>
<dbReference type="PANTHER" id="PTHR43283:SF18">
    <property type="match status" value="1"/>
</dbReference>
<feature type="compositionally biased region" description="Pro residues" evidence="1">
    <location>
        <begin position="406"/>
        <end position="420"/>
    </location>
</feature>
<keyword evidence="2" id="KW-0732">Signal</keyword>
<feature type="chain" id="PRO_5017075222" evidence="2">
    <location>
        <begin position="24"/>
        <end position="420"/>
    </location>
</feature>
<reference evidence="4 5" key="1">
    <citation type="submission" date="2018-07" db="EMBL/GenBank/DDBJ databases">
        <title>Dyella tabacisoli L4-6T, whole genome shotgun sequence.</title>
        <authorList>
            <person name="Zhou X.-K."/>
            <person name="Li W.-J."/>
            <person name="Duan Y.-Q."/>
        </authorList>
    </citation>
    <scope>NUCLEOTIDE SEQUENCE [LARGE SCALE GENOMIC DNA]</scope>
    <source>
        <strain evidence="4 5">L4-6</strain>
    </source>
</reference>
<dbReference type="SUPFAM" id="SSF56601">
    <property type="entry name" value="beta-lactamase/transpeptidase-like"/>
    <property type="match status" value="1"/>
</dbReference>
<proteinExistence type="predicted"/>
<keyword evidence="5" id="KW-1185">Reference proteome</keyword>
<feature type="signal peptide" evidence="2">
    <location>
        <begin position="1"/>
        <end position="23"/>
    </location>
</feature>
<protein>
    <submittedName>
        <fullName evidence="4">Class A beta-lactamase-related serine hydrolase</fullName>
    </submittedName>
</protein>
<feature type="domain" description="Beta-lactamase-related" evidence="3">
    <location>
        <begin position="38"/>
        <end position="366"/>
    </location>
</feature>
<gene>
    <name evidence="4" type="ORF">DVJ77_03005</name>
</gene>
<dbReference type="PANTHER" id="PTHR43283">
    <property type="entry name" value="BETA-LACTAMASE-RELATED"/>
    <property type="match status" value="1"/>
</dbReference>
<evidence type="ECO:0000259" key="3">
    <source>
        <dbReference type="Pfam" id="PF00144"/>
    </source>
</evidence>
<feature type="region of interest" description="Disordered" evidence="1">
    <location>
        <begin position="396"/>
        <end position="420"/>
    </location>
</feature>
<evidence type="ECO:0000313" key="5">
    <source>
        <dbReference type="Proteomes" id="UP000253782"/>
    </source>
</evidence>
<evidence type="ECO:0000256" key="1">
    <source>
        <dbReference type="SAM" id="MobiDB-lite"/>
    </source>
</evidence>